<sequence length="90" mass="9486">MARQQLETAAQNLRTASDATADEASDRLDDLADQLDDLATRDSGPDHGRLARIQSALADLDDEVSADAAAAIDDADDAINAYRETIEGGV</sequence>
<feature type="compositionally biased region" description="Polar residues" evidence="1">
    <location>
        <begin position="1"/>
        <end position="14"/>
    </location>
</feature>
<evidence type="ECO:0000313" key="3">
    <source>
        <dbReference type="Proteomes" id="UP000199076"/>
    </source>
</evidence>
<protein>
    <submittedName>
        <fullName evidence="2">Uncharacterized protein</fullName>
    </submittedName>
</protein>
<name>A0A1G7I8W4_9EURY</name>
<reference evidence="3" key="1">
    <citation type="submission" date="2016-10" db="EMBL/GenBank/DDBJ databases">
        <authorList>
            <person name="Varghese N."/>
            <person name="Submissions S."/>
        </authorList>
    </citation>
    <scope>NUCLEOTIDE SEQUENCE [LARGE SCALE GENOMIC DNA]</scope>
    <source>
        <strain evidence="3">IBRC-M 10760</strain>
    </source>
</reference>
<dbReference type="EMBL" id="FNBK01000003">
    <property type="protein sequence ID" value="SDF09207.1"/>
    <property type="molecule type" value="Genomic_DNA"/>
</dbReference>
<dbReference type="InterPro" id="IPR055975">
    <property type="entry name" value="DUF7553"/>
</dbReference>
<accession>A0A1G7I8W4</accession>
<evidence type="ECO:0000256" key="1">
    <source>
        <dbReference type="SAM" id="MobiDB-lite"/>
    </source>
</evidence>
<gene>
    <name evidence="2" type="ORF">SAMN05216218_103324</name>
</gene>
<dbReference type="RefSeq" id="WP_092689269.1">
    <property type="nucleotide sequence ID" value="NZ_FNBK01000003.1"/>
</dbReference>
<organism evidence="2 3">
    <name type="scientific">Halorientalis regularis</name>
    <dbReference type="NCBI Taxonomy" id="660518"/>
    <lineage>
        <taxon>Archaea</taxon>
        <taxon>Methanobacteriati</taxon>
        <taxon>Methanobacteriota</taxon>
        <taxon>Stenosarchaea group</taxon>
        <taxon>Halobacteria</taxon>
        <taxon>Halobacteriales</taxon>
        <taxon>Haloarculaceae</taxon>
        <taxon>Halorientalis</taxon>
    </lineage>
</organism>
<keyword evidence="3" id="KW-1185">Reference proteome</keyword>
<feature type="region of interest" description="Disordered" evidence="1">
    <location>
        <begin position="1"/>
        <end position="25"/>
    </location>
</feature>
<dbReference type="AlphaFoldDB" id="A0A1G7I8W4"/>
<evidence type="ECO:0000313" key="2">
    <source>
        <dbReference type="EMBL" id="SDF09207.1"/>
    </source>
</evidence>
<dbReference type="Proteomes" id="UP000199076">
    <property type="component" value="Unassembled WGS sequence"/>
</dbReference>
<proteinExistence type="predicted"/>
<dbReference type="STRING" id="660518.SAMN05216218_103324"/>
<dbReference type="Pfam" id="PF24430">
    <property type="entry name" value="DUF7553"/>
    <property type="match status" value="1"/>
</dbReference>